<name>A0A9X9YFE7_9BRAD</name>
<dbReference type="Proteomes" id="UP000564836">
    <property type="component" value="Plasmid pBb323S2a"/>
</dbReference>
<reference evidence="1 2" key="1">
    <citation type="journal article" date="2017" name="Syst. Appl. Microbiol.">
        <title>Soybeans inoculated with root zone soils of Canadian native legumes harbour diverse and novel Bradyrhizobium spp. that possess agricultural potential.</title>
        <authorList>
            <person name="Bromfield E.S.P."/>
            <person name="Cloutier S."/>
            <person name="Tambong J.T."/>
            <person name="Tran Thi T.V."/>
        </authorList>
    </citation>
    <scope>NUCLEOTIDE SEQUENCE [LARGE SCALE GENOMIC DNA]</scope>
    <source>
        <strain evidence="1 2">323S2</strain>
    </source>
</reference>
<dbReference type="AlphaFoldDB" id="A0A9X9YFE7"/>
<proteinExistence type="predicted"/>
<reference evidence="1 2" key="2">
    <citation type="journal article" date="2022" name="Int. J. Syst. Evol. Microbiol.">
        <title>Strains of Bradyrhizobium barranii sp. nov. associated with legumes native to Canada are symbionts of soybeans and belong to different subspecies (subsp. barranii subsp. nov. and subsp. apii subsp. nov.) and symbiovars (sv. glycinearum and sv. septentrionale).</title>
        <authorList>
            <person name="Bromfield E.S.P."/>
            <person name="Cloutier S."/>
            <person name="Wasai-Hara S."/>
            <person name="Minamisawa K."/>
        </authorList>
    </citation>
    <scope>NUCLEOTIDE SEQUENCE [LARGE SCALE GENOMIC DNA]</scope>
    <source>
        <strain evidence="1 2">323S2</strain>
        <plasmid evidence="2">pBb323S2a</plasmid>
    </source>
</reference>
<geneLocation type="plasmid" evidence="1 2">
    <name>pBb323S2a</name>
</geneLocation>
<gene>
    <name evidence="1" type="ORF">G6321_00000710</name>
</gene>
<accession>A0A9X9YFE7</accession>
<evidence type="ECO:0000313" key="2">
    <source>
        <dbReference type="Proteomes" id="UP000564836"/>
    </source>
</evidence>
<protein>
    <submittedName>
        <fullName evidence="1">Uncharacterized protein</fullName>
    </submittedName>
</protein>
<evidence type="ECO:0000313" key="1">
    <source>
        <dbReference type="EMBL" id="UGX89652.1"/>
    </source>
</evidence>
<dbReference type="RefSeq" id="WP_207795154.1">
    <property type="nucleotide sequence ID" value="NZ_CP088278.1"/>
</dbReference>
<keyword evidence="1" id="KW-0614">Plasmid</keyword>
<sequence length="55" mass="6136">MTELVHVYALKVDPEWSPAVHNSLQEGVGRFGWSYMKGDEGQPLTSADLTMLKSK</sequence>
<organism evidence="1 2">
    <name type="scientific">Bradyrhizobium barranii subsp. barranii</name>
    <dbReference type="NCBI Taxonomy" id="2823807"/>
    <lineage>
        <taxon>Bacteria</taxon>
        <taxon>Pseudomonadati</taxon>
        <taxon>Pseudomonadota</taxon>
        <taxon>Alphaproteobacteria</taxon>
        <taxon>Hyphomicrobiales</taxon>
        <taxon>Nitrobacteraceae</taxon>
        <taxon>Bradyrhizobium</taxon>
        <taxon>Bradyrhizobium barranii</taxon>
    </lineage>
</organism>
<dbReference type="EMBL" id="CP088278">
    <property type="protein sequence ID" value="UGX89652.1"/>
    <property type="molecule type" value="Genomic_DNA"/>
</dbReference>